<name>A0AA39VML0_ACESA</name>
<dbReference type="GO" id="GO:0015385">
    <property type="term" value="F:sodium:proton antiporter activity"/>
    <property type="evidence" value="ECO:0007669"/>
    <property type="project" value="InterPro"/>
</dbReference>
<keyword evidence="7" id="KW-1185">Reference proteome</keyword>
<keyword evidence="4" id="KW-0406">Ion transport</keyword>
<reference evidence="6" key="2">
    <citation type="submission" date="2023-06" db="EMBL/GenBank/DDBJ databases">
        <authorList>
            <person name="Swenson N.G."/>
            <person name="Wegrzyn J.L."/>
            <person name="Mcevoy S.L."/>
        </authorList>
    </citation>
    <scope>NUCLEOTIDE SEQUENCE</scope>
    <source>
        <strain evidence="6">NS2018</strain>
        <tissue evidence="6">Leaf</tissue>
    </source>
</reference>
<dbReference type="GO" id="GO:0005886">
    <property type="term" value="C:plasma membrane"/>
    <property type="evidence" value="ECO:0007669"/>
    <property type="project" value="TreeGrafter"/>
</dbReference>
<keyword evidence="5" id="KW-0812">Transmembrane</keyword>
<evidence type="ECO:0000256" key="1">
    <source>
        <dbReference type="ARBA" id="ARBA00022448"/>
    </source>
</evidence>
<sequence length="162" mass="18116">MLFGVIGSYISFGIISIGSVLLLEKLNVGLKLKDYLALGAILSATDSVCTLQVLNQEETPLLYSLVFGEVYGQFPIFIHFKHVARYNCWIVKRYMMKNLCFGRHSTEREVALMVLMAYFSYIIAEDSHVSLHMGPGHNITANSKVTAKDFSLPLCQYGCLGH</sequence>
<evidence type="ECO:0000313" key="6">
    <source>
        <dbReference type="EMBL" id="KAK0583378.1"/>
    </source>
</evidence>
<comment type="caution">
    <text evidence="6">The sequence shown here is derived from an EMBL/GenBank/DDBJ whole genome shotgun (WGS) entry which is preliminary data.</text>
</comment>
<evidence type="ECO:0000256" key="2">
    <source>
        <dbReference type="ARBA" id="ARBA00022538"/>
    </source>
</evidence>
<keyword evidence="3" id="KW-0630">Potassium</keyword>
<dbReference type="InterPro" id="IPR018422">
    <property type="entry name" value="Cation/H_exchanger_CPA1"/>
</dbReference>
<evidence type="ECO:0000313" key="7">
    <source>
        <dbReference type="Proteomes" id="UP001168877"/>
    </source>
</evidence>
<dbReference type="Gene3D" id="6.10.140.1330">
    <property type="match status" value="1"/>
</dbReference>
<dbReference type="GO" id="GO:0098719">
    <property type="term" value="P:sodium ion import across plasma membrane"/>
    <property type="evidence" value="ECO:0007669"/>
    <property type="project" value="TreeGrafter"/>
</dbReference>
<keyword evidence="5" id="KW-1133">Transmembrane helix</keyword>
<dbReference type="EMBL" id="JAUESC010000384">
    <property type="protein sequence ID" value="KAK0583378.1"/>
    <property type="molecule type" value="Genomic_DNA"/>
</dbReference>
<keyword evidence="1" id="KW-0813">Transport</keyword>
<evidence type="ECO:0000256" key="5">
    <source>
        <dbReference type="SAM" id="Phobius"/>
    </source>
</evidence>
<gene>
    <name evidence="6" type="ORF">LWI29_036309</name>
</gene>
<evidence type="ECO:0008006" key="8">
    <source>
        <dbReference type="Google" id="ProtNLM"/>
    </source>
</evidence>
<accession>A0AA39VML0</accession>
<dbReference type="GO" id="GO:0015386">
    <property type="term" value="F:potassium:proton antiporter activity"/>
    <property type="evidence" value="ECO:0007669"/>
    <property type="project" value="TreeGrafter"/>
</dbReference>
<feature type="transmembrane region" description="Helical" evidence="5">
    <location>
        <begin position="6"/>
        <end position="23"/>
    </location>
</feature>
<dbReference type="Proteomes" id="UP001168877">
    <property type="component" value="Unassembled WGS sequence"/>
</dbReference>
<dbReference type="PANTHER" id="PTHR10110">
    <property type="entry name" value="SODIUM/HYDROGEN EXCHANGER"/>
    <property type="match status" value="1"/>
</dbReference>
<reference evidence="6" key="1">
    <citation type="journal article" date="2022" name="Plant J.">
        <title>Strategies of tolerance reflected in two North American maple genomes.</title>
        <authorList>
            <person name="McEvoy S.L."/>
            <person name="Sezen U.U."/>
            <person name="Trouern-Trend A."/>
            <person name="McMahon S.M."/>
            <person name="Schaberg P.G."/>
            <person name="Yang J."/>
            <person name="Wegrzyn J.L."/>
            <person name="Swenson N.G."/>
        </authorList>
    </citation>
    <scope>NUCLEOTIDE SEQUENCE</scope>
    <source>
        <strain evidence="6">NS2018</strain>
    </source>
</reference>
<organism evidence="6 7">
    <name type="scientific">Acer saccharum</name>
    <name type="common">Sugar maple</name>
    <dbReference type="NCBI Taxonomy" id="4024"/>
    <lineage>
        <taxon>Eukaryota</taxon>
        <taxon>Viridiplantae</taxon>
        <taxon>Streptophyta</taxon>
        <taxon>Embryophyta</taxon>
        <taxon>Tracheophyta</taxon>
        <taxon>Spermatophyta</taxon>
        <taxon>Magnoliopsida</taxon>
        <taxon>eudicotyledons</taxon>
        <taxon>Gunneridae</taxon>
        <taxon>Pentapetalae</taxon>
        <taxon>rosids</taxon>
        <taxon>malvids</taxon>
        <taxon>Sapindales</taxon>
        <taxon>Sapindaceae</taxon>
        <taxon>Hippocastanoideae</taxon>
        <taxon>Acereae</taxon>
        <taxon>Acer</taxon>
    </lineage>
</organism>
<dbReference type="AlphaFoldDB" id="A0AA39VML0"/>
<dbReference type="PANTHER" id="PTHR10110:SF197">
    <property type="entry name" value="SODIUM_HYDROGEN EXCHANGER"/>
    <property type="match status" value="1"/>
</dbReference>
<keyword evidence="2" id="KW-0633">Potassium transport</keyword>
<proteinExistence type="predicted"/>
<evidence type="ECO:0000256" key="3">
    <source>
        <dbReference type="ARBA" id="ARBA00022958"/>
    </source>
</evidence>
<protein>
    <recommendedName>
        <fullName evidence="8">Cation/H+ exchanger domain-containing protein</fullName>
    </recommendedName>
</protein>
<keyword evidence="5" id="KW-0472">Membrane</keyword>
<dbReference type="GO" id="GO:0051453">
    <property type="term" value="P:regulation of intracellular pH"/>
    <property type="evidence" value="ECO:0007669"/>
    <property type="project" value="TreeGrafter"/>
</dbReference>
<evidence type="ECO:0000256" key="4">
    <source>
        <dbReference type="ARBA" id="ARBA00023065"/>
    </source>
</evidence>